<comment type="cofactor">
    <cofactor evidence="2">
        <name>Mg(2+)</name>
        <dbReference type="ChEBI" id="CHEBI:18420"/>
    </cofactor>
</comment>
<dbReference type="Gene3D" id="3.40.1210.10">
    <property type="entry name" value="Survival protein SurE-like phosphatase/nucleotidase"/>
    <property type="match status" value="1"/>
</dbReference>
<comment type="subcellular location">
    <subcellularLocation>
        <location evidence="3 9">Cytoplasm</location>
    </subcellularLocation>
</comment>
<feature type="binding site" evidence="9">
    <location>
        <position position="70"/>
    </location>
    <ligand>
        <name>a divalent metal cation</name>
        <dbReference type="ChEBI" id="CHEBI:60240"/>
    </ligand>
</feature>
<dbReference type="GO" id="GO:0008253">
    <property type="term" value="F:5'-nucleotidase activity"/>
    <property type="evidence" value="ECO:0007669"/>
    <property type="project" value="UniProtKB-UniRule"/>
</dbReference>
<gene>
    <name evidence="9 11" type="primary">surE</name>
    <name evidence="11" type="ORF">E3J38_08190</name>
</gene>
<comment type="caution">
    <text evidence="11">The sequence shown here is derived from an EMBL/GenBank/DDBJ whole genome shotgun (WGS) entry which is preliminary data.</text>
</comment>
<comment type="function">
    <text evidence="9">Nucleotidase that shows phosphatase activity on nucleoside 5'-monophosphates.</text>
</comment>
<dbReference type="GO" id="GO:0046872">
    <property type="term" value="F:metal ion binding"/>
    <property type="evidence" value="ECO:0007669"/>
    <property type="project" value="UniProtKB-UniRule"/>
</dbReference>
<dbReference type="PANTHER" id="PTHR30457">
    <property type="entry name" value="5'-NUCLEOTIDASE SURE"/>
    <property type="match status" value="1"/>
</dbReference>
<dbReference type="NCBIfam" id="NF001490">
    <property type="entry name" value="PRK00346.1-4"/>
    <property type="match status" value="1"/>
</dbReference>
<feature type="binding site" evidence="9">
    <location>
        <position position="122"/>
    </location>
    <ligand>
        <name>a divalent metal cation</name>
        <dbReference type="ChEBI" id="CHEBI:60240"/>
    </ligand>
</feature>
<comment type="cofactor">
    <cofactor evidence="9">
        <name>a divalent metal cation</name>
        <dbReference type="ChEBI" id="CHEBI:60240"/>
    </cofactor>
    <text evidence="9">Binds 1 divalent metal cation per subunit.</text>
</comment>
<evidence type="ECO:0000256" key="3">
    <source>
        <dbReference type="ARBA" id="ARBA00004496"/>
    </source>
</evidence>
<sequence>MNDILRAEEQYQQVHRYSEVHRTLYQEPVVVAVILLTNDDGIQAPGLKVMRGHLEELGSVMVVAPEDEMSGVSHSVTLEKPISVRWIDKNSAAVGGTPTDCVLLAVHKLMKKRPDIVVSGINLGPNLGNDVTYSGTVAAALEAAIHGIKAVAISVASRKDPDFEPAARFGKKLVQHLAALEVPSGTFLNVNVPNTPNGEIRGVRITRLGRRTYRDDVIKLDDPEGEECYKIGGEPICEMEEGTDVEAIESAFISVTPISLDLTDHTFLRELKELGEKISDF</sequence>
<dbReference type="Proteomes" id="UP000315534">
    <property type="component" value="Unassembled WGS sequence"/>
</dbReference>
<proteinExistence type="inferred from homology"/>
<evidence type="ECO:0000256" key="1">
    <source>
        <dbReference type="ARBA" id="ARBA00000815"/>
    </source>
</evidence>
<feature type="domain" description="Survival protein SurE-like phosphatase/nucleotidase" evidence="10">
    <location>
        <begin position="34"/>
        <end position="214"/>
    </location>
</feature>
<dbReference type="InterPro" id="IPR030048">
    <property type="entry name" value="SurE"/>
</dbReference>
<evidence type="ECO:0000259" key="10">
    <source>
        <dbReference type="Pfam" id="PF01975"/>
    </source>
</evidence>
<evidence type="ECO:0000256" key="6">
    <source>
        <dbReference type="ARBA" id="ARBA00022723"/>
    </source>
</evidence>
<dbReference type="EMBL" id="SOIP01000472">
    <property type="protein sequence ID" value="TET78679.1"/>
    <property type="molecule type" value="Genomic_DNA"/>
</dbReference>
<dbReference type="GO" id="GO:0000166">
    <property type="term" value="F:nucleotide binding"/>
    <property type="evidence" value="ECO:0007669"/>
    <property type="project" value="UniProtKB-KW"/>
</dbReference>
<evidence type="ECO:0000256" key="4">
    <source>
        <dbReference type="ARBA" id="ARBA00011062"/>
    </source>
</evidence>
<dbReference type="PANTHER" id="PTHR30457:SF12">
    <property type="entry name" value="5'_3'-NUCLEOTIDASE SURE"/>
    <property type="match status" value="1"/>
</dbReference>
<dbReference type="AlphaFoldDB" id="A0A523XI85"/>
<evidence type="ECO:0000313" key="12">
    <source>
        <dbReference type="Proteomes" id="UP000315534"/>
    </source>
</evidence>
<evidence type="ECO:0000256" key="2">
    <source>
        <dbReference type="ARBA" id="ARBA00001946"/>
    </source>
</evidence>
<keyword evidence="6 9" id="KW-0479">Metal-binding</keyword>
<evidence type="ECO:0000256" key="7">
    <source>
        <dbReference type="ARBA" id="ARBA00022741"/>
    </source>
</evidence>
<keyword evidence="8 9" id="KW-0378">Hydrolase</keyword>
<dbReference type="GO" id="GO:0005737">
    <property type="term" value="C:cytoplasm"/>
    <property type="evidence" value="ECO:0007669"/>
    <property type="project" value="UniProtKB-SubCell"/>
</dbReference>
<keyword evidence="7 9" id="KW-0547">Nucleotide-binding</keyword>
<dbReference type="InterPro" id="IPR002828">
    <property type="entry name" value="SurE-like_Pase/nucleotidase"/>
</dbReference>
<comment type="similarity">
    <text evidence="4 9">Belongs to the SurE nucleotidase family.</text>
</comment>
<name>A0A523XI85_UNCT6</name>
<keyword evidence="5 9" id="KW-0963">Cytoplasm</keyword>
<evidence type="ECO:0000256" key="9">
    <source>
        <dbReference type="HAMAP-Rule" id="MF_00060"/>
    </source>
</evidence>
<dbReference type="HAMAP" id="MF_00060">
    <property type="entry name" value="SurE"/>
    <property type="match status" value="1"/>
</dbReference>
<dbReference type="Pfam" id="PF01975">
    <property type="entry name" value="SurE"/>
    <property type="match status" value="1"/>
</dbReference>
<feature type="binding site" evidence="9">
    <location>
        <position position="40"/>
    </location>
    <ligand>
        <name>a divalent metal cation</name>
        <dbReference type="ChEBI" id="CHEBI:60240"/>
    </ligand>
</feature>
<comment type="catalytic activity">
    <reaction evidence="1 9">
        <text>a ribonucleoside 5'-phosphate + H2O = a ribonucleoside + phosphate</text>
        <dbReference type="Rhea" id="RHEA:12484"/>
        <dbReference type="ChEBI" id="CHEBI:15377"/>
        <dbReference type="ChEBI" id="CHEBI:18254"/>
        <dbReference type="ChEBI" id="CHEBI:43474"/>
        <dbReference type="ChEBI" id="CHEBI:58043"/>
        <dbReference type="EC" id="3.1.3.5"/>
    </reaction>
</comment>
<evidence type="ECO:0000313" key="11">
    <source>
        <dbReference type="EMBL" id="TET78679.1"/>
    </source>
</evidence>
<dbReference type="NCBIfam" id="TIGR00087">
    <property type="entry name" value="surE"/>
    <property type="match status" value="1"/>
</dbReference>
<accession>A0A523XI85</accession>
<organism evidence="11 12">
    <name type="scientific">candidate division TA06 bacterium</name>
    <dbReference type="NCBI Taxonomy" id="2250710"/>
    <lineage>
        <taxon>Bacteria</taxon>
        <taxon>Bacteria division TA06</taxon>
    </lineage>
</organism>
<dbReference type="FunFam" id="3.40.1210.10:FF:000001">
    <property type="entry name" value="5'/3'-nucleotidase SurE"/>
    <property type="match status" value="1"/>
</dbReference>
<feature type="binding site" evidence="9">
    <location>
        <position position="39"/>
    </location>
    <ligand>
        <name>a divalent metal cation</name>
        <dbReference type="ChEBI" id="CHEBI:60240"/>
    </ligand>
</feature>
<reference evidence="11 12" key="1">
    <citation type="submission" date="2019-03" db="EMBL/GenBank/DDBJ databases">
        <title>Metabolic potential of uncultured bacteria and archaea associated with petroleum seepage in deep-sea sediments.</title>
        <authorList>
            <person name="Dong X."/>
            <person name="Hubert C."/>
        </authorList>
    </citation>
    <scope>NUCLEOTIDE SEQUENCE [LARGE SCALE GENOMIC DNA]</scope>
    <source>
        <strain evidence="11">E29_bin36</strain>
    </source>
</reference>
<protein>
    <recommendedName>
        <fullName evidence="9">5'-nucleotidase SurE</fullName>
        <ecNumber evidence="9">3.1.3.5</ecNumber>
    </recommendedName>
    <alternativeName>
        <fullName evidence="9">Nucleoside 5'-monophosphate phosphohydrolase</fullName>
    </alternativeName>
</protein>
<dbReference type="SUPFAM" id="SSF64167">
    <property type="entry name" value="SurE-like"/>
    <property type="match status" value="1"/>
</dbReference>
<evidence type="ECO:0000256" key="5">
    <source>
        <dbReference type="ARBA" id="ARBA00022490"/>
    </source>
</evidence>
<dbReference type="GO" id="GO:0004309">
    <property type="term" value="F:exopolyphosphatase activity"/>
    <property type="evidence" value="ECO:0007669"/>
    <property type="project" value="TreeGrafter"/>
</dbReference>
<evidence type="ECO:0000256" key="8">
    <source>
        <dbReference type="ARBA" id="ARBA00022801"/>
    </source>
</evidence>
<dbReference type="InterPro" id="IPR036523">
    <property type="entry name" value="SurE-like_sf"/>
</dbReference>
<dbReference type="GO" id="GO:0008254">
    <property type="term" value="F:3'-nucleotidase activity"/>
    <property type="evidence" value="ECO:0007669"/>
    <property type="project" value="TreeGrafter"/>
</dbReference>
<dbReference type="EC" id="3.1.3.5" evidence="9"/>